<reference evidence="1 2" key="2">
    <citation type="journal article" date="2022" name="Mol. Ecol. Resour.">
        <title>The genomes of chicory, endive, great burdock and yacon provide insights into Asteraceae paleo-polyploidization history and plant inulin production.</title>
        <authorList>
            <person name="Fan W."/>
            <person name="Wang S."/>
            <person name="Wang H."/>
            <person name="Wang A."/>
            <person name="Jiang F."/>
            <person name="Liu H."/>
            <person name="Zhao H."/>
            <person name="Xu D."/>
            <person name="Zhang Y."/>
        </authorList>
    </citation>
    <scope>NUCLEOTIDE SEQUENCE [LARGE SCALE GENOMIC DNA]</scope>
    <source>
        <strain evidence="2">cv. Yunnan</strain>
        <tissue evidence="1">Leaves</tissue>
    </source>
</reference>
<comment type="caution">
    <text evidence="1">The sequence shown here is derived from an EMBL/GenBank/DDBJ whole genome shotgun (WGS) entry which is preliminary data.</text>
</comment>
<dbReference type="EMBL" id="CM042020">
    <property type="protein sequence ID" value="KAI3821244.1"/>
    <property type="molecule type" value="Genomic_DNA"/>
</dbReference>
<gene>
    <name evidence="1" type="ORF">L1987_08806</name>
</gene>
<dbReference type="Proteomes" id="UP001056120">
    <property type="component" value="Linkage Group LG03"/>
</dbReference>
<organism evidence="1 2">
    <name type="scientific">Smallanthus sonchifolius</name>
    <dbReference type="NCBI Taxonomy" id="185202"/>
    <lineage>
        <taxon>Eukaryota</taxon>
        <taxon>Viridiplantae</taxon>
        <taxon>Streptophyta</taxon>
        <taxon>Embryophyta</taxon>
        <taxon>Tracheophyta</taxon>
        <taxon>Spermatophyta</taxon>
        <taxon>Magnoliopsida</taxon>
        <taxon>eudicotyledons</taxon>
        <taxon>Gunneridae</taxon>
        <taxon>Pentapetalae</taxon>
        <taxon>asterids</taxon>
        <taxon>campanulids</taxon>
        <taxon>Asterales</taxon>
        <taxon>Asteraceae</taxon>
        <taxon>Asteroideae</taxon>
        <taxon>Heliantheae alliance</taxon>
        <taxon>Millerieae</taxon>
        <taxon>Smallanthus</taxon>
    </lineage>
</organism>
<protein>
    <submittedName>
        <fullName evidence="1">Uncharacterized protein</fullName>
    </submittedName>
</protein>
<keyword evidence="2" id="KW-1185">Reference proteome</keyword>
<reference evidence="2" key="1">
    <citation type="journal article" date="2022" name="Mol. Ecol. Resour.">
        <title>The genomes of chicory, endive, great burdock and yacon provide insights into Asteraceae palaeo-polyploidization history and plant inulin production.</title>
        <authorList>
            <person name="Fan W."/>
            <person name="Wang S."/>
            <person name="Wang H."/>
            <person name="Wang A."/>
            <person name="Jiang F."/>
            <person name="Liu H."/>
            <person name="Zhao H."/>
            <person name="Xu D."/>
            <person name="Zhang Y."/>
        </authorList>
    </citation>
    <scope>NUCLEOTIDE SEQUENCE [LARGE SCALE GENOMIC DNA]</scope>
    <source>
        <strain evidence="2">cv. Yunnan</strain>
    </source>
</reference>
<name>A0ACB9JL83_9ASTR</name>
<proteinExistence type="predicted"/>
<evidence type="ECO:0000313" key="1">
    <source>
        <dbReference type="EMBL" id="KAI3821244.1"/>
    </source>
</evidence>
<sequence length="329" mass="37047">MHGGNRVSKNPNFQDLDALSVSFFVSNFNLSLIVKDLWRQCGIRYGPAQTVLRKAFKEVVGGSFGNGSNDPKQGGGQAVKDMANEVTREVVLDPNDMLVLQDEKCCIMGQFNALFQCLNLIDRNFVLHERIVWVEIVGLPLCALEKVYEMLVGTWGDYPFLDQDRDESMAIGRVCIQTMEKDEVSSKESESVEYYEDELKWEEQIKQDNEIVEHQMQEEWGIMQEEKATAGGGTLCKSCDEIVPLESQYSTTWIKRGKSQSPSRRGKLKNHKVRSSSVGKELNGFSFASEISKFIELGKTLGIKMDCNERDFQNLISGIGGNVVDRGML</sequence>
<evidence type="ECO:0000313" key="2">
    <source>
        <dbReference type="Proteomes" id="UP001056120"/>
    </source>
</evidence>
<accession>A0ACB9JL83</accession>